<protein>
    <submittedName>
        <fullName evidence="13">Vitamin K epoxide reductase</fullName>
    </submittedName>
</protein>
<feature type="transmembrane region" description="Helical" evidence="11">
    <location>
        <begin position="93"/>
        <end position="111"/>
    </location>
</feature>
<evidence type="ECO:0000256" key="7">
    <source>
        <dbReference type="ARBA" id="ARBA00023136"/>
    </source>
</evidence>
<dbReference type="EMBL" id="FUHW01000023">
    <property type="protein sequence ID" value="SJM60069.1"/>
    <property type="molecule type" value="Genomic_DNA"/>
</dbReference>
<evidence type="ECO:0000256" key="5">
    <source>
        <dbReference type="ARBA" id="ARBA00022989"/>
    </source>
</evidence>
<keyword evidence="9" id="KW-0676">Redox-active center</keyword>
<reference evidence="13 14" key="1">
    <citation type="submission" date="2017-02" db="EMBL/GenBank/DDBJ databases">
        <authorList>
            <person name="Peterson S.W."/>
        </authorList>
    </citation>
    <scope>NUCLEOTIDE SEQUENCE [LARGE SCALE GENOMIC DNA]</scope>
    <source>
        <strain evidence="13 14">B Ar 00.02</strain>
    </source>
</reference>
<dbReference type="RefSeq" id="WP_179204252.1">
    <property type="nucleotide sequence ID" value="NZ_FUHW01000023.1"/>
</dbReference>
<feature type="compositionally biased region" description="Polar residues" evidence="10">
    <location>
        <begin position="1"/>
        <end position="13"/>
    </location>
</feature>
<evidence type="ECO:0000256" key="9">
    <source>
        <dbReference type="ARBA" id="ARBA00023284"/>
    </source>
</evidence>
<evidence type="ECO:0000256" key="10">
    <source>
        <dbReference type="SAM" id="MobiDB-lite"/>
    </source>
</evidence>
<dbReference type="AlphaFoldDB" id="A0A1R4FVX2"/>
<dbReference type="InterPro" id="IPR041714">
    <property type="entry name" value="VKOR_Actinobacteria"/>
</dbReference>
<evidence type="ECO:0000256" key="6">
    <source>
        <dbReference type="ARBA" id="ARBA00023002"/>
    </source>
</evidence>
<dbReference type="InterPro" id="IPR038354">
    <property type="entry name" value="VKOR_sf"/>
</dbReference>
<proteinExistence type="inferred from homology"/>
<evidence type="ECO:0000313" key="14">
    <source>
        <dbReference type="Proteomes" id="UP000195913"/>
    </source>
</evidence>
<evidence type="ECO:0000256" key="11">
    <source>
        <dbReference type="SAM" id="Phobius"/>
    </source>
</evidence>
<evidence type="ECO:0000256" key="4">
    <source>
        <dbReference type="ARBA" id="ARBA00022719"/>
    </source>
</evidence>
<evidence type="ECO:0000256" key="1">
    <source>
        <dbReference type="ARBA" id="ARBA00004141"/>
    </source>
</evidence>
<keyword evidence="5 11" id="KW-1133">Transmembrane helix</keyword>
<feature type="transmembrane region" description="Helical" evidence="11">
    <location>
        <begin position="118"/>
        <end position="139"/>
    </location>
</feature>
<feature type="domain" description="Vitamin K epoxide reductase" evidence="12">
    <location>
        <begin position="29"/>
        <end position="170"/>
    </location>
</feature>
<dbReference type="CDD" id="cd12922">
    <property type="entry name" value="VKOR_5"/>
    <property type="match status" value="1"/>
</dbReference>
<keyword evidence="4" id="KW-0874">Quinone</keyword>
<dbReference type="GO" id="GO:0016491">
    <property type="term" value="F:oxidoreductase activity"/>
    <property type="evidence" value="ECO:0007669"/>
    <property type="project" value="UniProtKB-KW"/>
</dbReference>
<dbReference type="GO" id="GO:0048038">
    <property type="term" value="F:quinone binding"/>
    <property type="evidence" value="ECO:0007669"/>
    <property type="project" value="UniProtKB-KW"/>
</dbReference>
<accession>A0A1R4FVX2</accession>
<keyword evidence="3 11" id="KW-0812">Transmembrane</keyword>
<evidence type="ECO:0000256" key="8">
    <source>
        <dbReference type="ARBA" id="ARBA00023157"/>
    </source>
</evidence>
<dbReference type="Pfam" id="PF07884">
    <property type="entry name" value="VKOR"/>
    <property type="match status" value="1"/>
</dbReference>
<dbReference type="Gene3D" id="1.20.1440.130">
    <property type="entry name" value="VKOR domain"/>
    <property type="match status" value="1"/>
</dbReference>
<comment type="subcellular location">
    <subcellularLocation>
        <location evidence="1">Membrane</location>
        <topology evidence="1">Multi-pass membrane protein</topology>
    </subcellularLocation>
</comment>
<feature type="transmembrane region" description="Helical" evidence="11">
    <location>
        <begin position="31"/>
        <end position="52"/>
    </location>
</feature>
<sequence length="215" mass="23453">MAQHAPSRNQPDGTSIRPAREDLPGYAKTPIFGWILAITGFVSWIASSALTLERLEIYKNPDYVTSCDMNPFVSCGSVMRTAQAALFGFPNPLIGVAGFAVLTAIGITLIAGATLPRWYFVGLQIGVTLAMAMIGWLWFQALYVIGILCPYCMVVWAMMIVVFTYTTARNISHGVIPAPAGVRKFLAEWHWVIVSLIVLLCAGSILITFAKVFFG</sequence>
<feature type="region of interest" description="Disordered" evidence="10">
    <location>
        <begin position="1"/>
        <end position="21"/>
    </location>
</feature>
<dbReference type="GO" id="GO:0016020">
    <property type="term" value="C:membrane"/>
    <property type="evidence" value="ECO:0007669"/>
    <property type="project" value="UniProtKB-SubCell"/>
</dbReference>
<keyword evidence="6" id="KW-0560">Oxidoreductase</keyword>
<evidence type="ECO:0000259" key="12">
    <source>
        <dbReference type="SMART" id="SM00756"/>
    </source>
</evidence>
<dbReference type="InterPro" id="IPR012932">
    <property type="entry name" value="VKOR"/>
</dbReference>
<feature type="transmembrane region" description="Helical" evidence="11">
    <location>
        <begin position="145"/>
        <end position="168"/>
    </location>
</feature>
<keyword evidence="8" id="KW-1015">Disulfide bond</keyword>
<keyword evidence="14" id="KW-1185">Reference proteome</keyword>
<organism evidence="13 14">
    <name type="scientific">Arthrobacter rhombi</name>
    <dbReference type="NCBI Taxonomy" id="71253"/>
    <lineage>
        <taxon>Bacteria</taxon>
        <taxon>Bacillati</taxon>
        <taxon>Actinomycetota</taxon>
        <taxon>Actinomycetes</taxon>
        <taxon>Micrococcales</taxon>
        <taxon>Micrococcaceae</taxon>
        <taxon>Arthrobacter</taxon>
    </lineage>
</organism>
<comment type="similarity">
    <text evidence="2">Belongs to the VKOR family.</text>
</comment>
<name>A0A1R4FVX2_9MICC</name>
<feature type="transmembrane region" description="Helical" evidence="11">
    <location>
        <begin position="189"/>
        <end position="214"/>
    </location>
</feature>
<keyword evidence="7 11" id="KW-0472">Membrane</keyword>
<gene>
    <name evidence="13" type="ORF">FM101_06155</name>
</gene>
<dbReference type="Proteomes" id="UP000195913">
    <property type="component" value="Unassembled WGS sequence"/>
</dbReference>
<evidence type="ECO:0000313" key="13">
    <source>
        <dbReference type="EMBL" id="SJM60069.1"/>
    </source>
</evidence>
<evidence type="ECO:0000256" key="3">
    <source>
        <dbReference type="ARBA" id="ARBA00022692"/>
    </source>
</evidence>
<dbReference type="SMART" id="SM00756">
    <property type="entry name" value="VKc"/>
    <property type="match status" value="1"/>
</dbReference>
<evidence type="ECO:0000256" key="2">
    <source>
        <dbReference type="ARBA" id="ARBA00006214"/>
    </source>
</evidence>